<organism evidence="1 2">
    <name type="scientific">Flavobacterium chilense</name>
    <dbReference type="NCBI Taxonomy" id="946677"/>
    <lineage>
        <taxon>Bacteria</taxon>
        <taxon>Pseudomonadati</taxon>
        <taxon>Bacteroidota</taxon>
        <taxon>Flavobacteriia</taxon>
        <taxon>Flavobacteriales</taxon>
        <taxon>Flavobacteriaceae</taxon>
        <taxon>Flavobacterium</taxon>
    </lineage>
</organism>
<gene>
    <name evidence="1" type="ORF">SAMN05444484_102378</name>
</gene>
<dbReference type="AlphaFoldDB" id="A0A1M7D0X3"/>
<reference evidence="2" key="1">
    <citation type="submission" date="2016-11" db="EMBL/GenBank/DDBJ databases">
        <authorList>
            <person name="Varghese N."/>
            <person name="Submissions S."/>
        </authorList>
    </citation>
    <scope>NUCLEOTIDE SEQUENCE [LARGE SCALE GENOMIC DNA]</scope>
    <source>
        <strain evidence="2">DSM 24724</strain>
    </source>
</reference>
<name>A0A1M7D0X3_9FLAO</name>
<proteinExistence type="predicted"/>
<dbReference type="EMBL" id="FRBT01000002">
    <property type="protein sequence ID" value="SHL73085.1"/>
    <property type="molecule type" value="Genomic_DNA"/>
</dbReference>
<protein>
    <submittedName>
        <fullName evidence="1">Uncharacterized protein</fullName>
    </submittedName>
</protein>
<sequence length="348" mass="40598">MLIAVSLILVVLIVIYNISDFSVRNLFPKEQLPAQYLSYKIPEQSPASPKYQMSLFFKTNTLNNLEYQAPIYDSINHNVILCKYTEPNDSTGNSDRSNLTTFYKLNKEGNLIDSLSFDNEKPEIVNGYMLFANYYNSWPSTGSKMPHSYIPLNTNNDFTSQNLKEVFRSYYNASIAVHYDENNQYYATDTVKKQAEHMIFIKDDKCYDLFGKNLFDYTFHPPKNESKNFEKLKNKANNDKPEVENPYLYLAYFQKKHFEKGSGPKWGSPNGNSTQSHWNGLGYVNLMIKKENIGIILEMTKNIDDPVPAYSQYRYNHKLYYFKHPELNFAIFAKDDYSVFLVKEKSKI</sequence>
<dbReference type="STRING" id="946677.SAMN05444484_102378"/>
<evidence type="ECO:0000313" key="2">
    <source>
        <dbReference type="Proteomes" id="UP000184028"/>
    </source>
</evidence>
<dbReference type="Proteomes" id="UP000184028">
    <property type="component" value="Unassembled WGS sequence"/>
</dbReference>
<accession>A0A1M7D0X3</accession>
<keyword evidence="2" id="KW-1185">Reference proteome</keyword>
<evidence type="ECO:0000313" key="1">
    <source>
        <dbReference type="EMBL" id="SHL73085.1"/>
    </source>
</evidence>